<reference evidence="2" key="1">
    <citation type="journal article" date="2020" name="Phytopathology">
        <title>Genome Sequence Resources of Colletotrichum truncatum, C. plurivorum, C. musicola, and C. sojae: Four Species Pathogenic to Soybean (Glycine max).</title>
        <authorList>
            <person name="Rogerio F."/>
            <person name="Boufleur T.R."/>
            <person name="Ciampi-Guillardi M."/>
            <person name="Sukno S.A."/>
            <person name="Thon M.R."/>
            <person name="Massola Junior N.S."/>
            <person name="Baroncelli R."/>
        </authorList>
    </citation>
    <scope>NUCLEOTIDE SEQUENCE</scope>
    <source>
        <strain evidence="2">LFN00145</strain>
    </source>
</reference>
<protein>
    <submittedName>
        <fullName evidence="2">Uncharacterized protein</fullName>
    </submittedName>
</protein>
<accession>A0A8H6KLW9</accession>
<dbReference type="AlphaFoldDB" id="A0A8H6KLW9"/>
<dbReference type="Proteomes" id="UP000654918">
    <property type="component" value="Unassembled WGS sequence"/>
</dbReference>
<evidence type="ECO:0000313" key="3">
    <source>
        <dbReference type="Proteomes" id="UP000654918"/>
    </source>
</evidence>
<feature type="region of interest" description="Disordered" evidence="1">
    <location>
        <begin position="26"/>
        <end position="49"/>
    </location>
</feature>
<proteinExistence type="predicted"/>
<sequence length="143" mass="16245">MAFSWAADCARHLSAQQLSETSWHTVRISPRTRTPPPTESNCKIYKQGRSLRSRPYPQRQFQLSPGSSSEPRRRIIKNARQHNALLSLKLDSLPRRTPLTKNTKQPLVDSFIARLGQHESHVRGAAAGKDFPATWYCLFFCAA</sequence>
<organism evidence="2 3">
    <name type="scientific">Colletotrichum plurivorum</name>
    <dbReference type="NCBI Taxonomy" id="2175906"/>
    <lineage>
        <taxon>Eukaryota</taxon>
        <taxon>Fungi</taxon>
        <taxon>Dikarya</taxon>
        <taxon>Ascomycota</taxon>
        <taxon>Pezizomycotina</taxon>
        <taxon>Sordariomycetes</taxon>
        <taxon>Hypocreomycetidae</taxon>
        <taxon>Glomerellales</taxon>
        <taxon>Glomerellaceae</taxon>
        <taxon>Colletotrichum</taxon>
        <taxon>Colletotrichum orchidearum species complex</taxon>
    </lineage>
</organism>
<evidence type="ECO:0000313" key="2">
    <source>
        <dbReference type="EMBL" id="KAF6833939.1"/>
    </source>
</evidence>
<comment type="caution">
    <text evidence="2">The sequence shown here is derived from an EMBL/GenBank/DDBJ whole genome shotgun (WGS) entry which is preliminary data.</text>
</comment>
<gene>
    <name evidence="2" type="ORF">CPLU01_05234</name>
</gene>
<name>A0A8H6KLW9_9PEZI</name>
<dbReference type="EMBL" id="WIGO01000053">
    <property type="protein sequence ID" value="KAF6833939.1"/>
    <property type="molecule type" value="Genomic_DNA"/>
</dbReference>
<evidence type="ECO:0000256" key="1">
    <source>
        <dbReference type="SAM" id="MobiDB-lite"/>
    </source>
</evidence>
<keyword evidence="3" id="KW-1185">Reference proteome</keyword>